<dbReference type="EMBL" id="LXQA010124796">
    <property type="protein sequence ID" value="MCI21428.1"/>
    <property type="molecule type" value="Genomic_DNA"/>
</dbReference>
<evidence type="ECO:0000313" key="1">
    <source>
        <dbReference type="EMBL" id="MCI21428.1"/>
    </source>
</evidence>
<comment type="caution">
    <text evidence="1">The sequence shown here is derived from an EMBL/GenBank/DDBJ whole genome shotgun (WGS) entry which is preliminary data.</text>
</comment>
<dbReference type="Proteomes" id="UP000265520">
    <property type="component" value="Unassembled WGS sequence"/>
</dbReference>
<feature type="non-terminal residue" evidence="1">
    <location>
        <position position="74"/>
    </location>
</feature>
<dbReference type="PANTHER" id="PTHR11439:SF440">
    <property type="entry name" value="INTEGRASE CATALYTIC DOMAIN-CONTAINING PROTEIN"/>
    <property type="match status" value="1"/>
</dbReference>
<sequence length="74" mass="8387">MSECQPANTSMDPNAKLWEEGSVAVDTGRYQRLVGKLIYLSDTRPDSAFSVNVVSQFVHSPFEEHLEAVYRILR</sequence>
<evidence type="ECO:0008006" key="3">
    <source>
        <dbReference type="Google" id="ProtNLM"/>
    </source>
</evidence>
<keyword evidence="2" id="KW-1185">Reference proteome</keyword>
<accession>A0A392QBC3</accession>
<dbReference type="AlphaFoldDB" id="A0A392QBC3"/>
<evidence type="ECO:0000313" key="2">
    <source>
        <dbReference type="Proteomes" id="UP000265520"/>
    </source>
</evidence>
<reference evidence="1 2" key="1">
    <citation type="journal article" date="2018" name="Front. Plant Sci.">
        <title>Red Clover (Trifolium pratense) and Zigzag Clover (T. medium) - A Picture of Genomic Similarities and Differences.</title>
        <authorList>
            <person name="Dluhosova J."/>
            <person name="Istvanek J."/>
            <person name="Nedelnik J."/>
            <person name="Repkova J."/>
        </authorList>
    </citation>
    <scope>NUCLEOTIDE SEQUENCE [LARGE SCALE GENOMIC DNA]</scope>
    <source>
        <strain evidence="2">cv. 10/8</strain>
        <tissue evidence="1">Leaf</tissue>
    </source>
</reference>
<proteinExistence type="predicted"/>
<dbReference type="PANTHER" id="PTHR11439">
    <property type="entry name" value="GAG-POL-RELATED RETROTRANSPOSON"/>
    <property type="match status" value="1"/>
</dbReference>
<organism evidence="1 2">
    <name type="scientific">Trifolium medium</name>
    <dbReference type="NCBI Taxonomy" id="97028"/>
    <lineage>
        <taxon>Eukaryota</taxon>
        <taxon>Viridiplantae</taxon>
        <taxon>Streptophyta</taxon>
        <taxon>Embryophyta</taxon>
        <taxon>Tracheophyta</taxon>
        <taxon>Spermatophyta</taxon>
        <taxon>Magnoliopsida</taxon>
        <taxon>eudicotyledons</taxon>
        <taxon>Gunneridae</taxon>
        <taxon>Pentapetalae</taxon>
        <taxon>rosids</taxon>
        <taxon>fabids</taxon>
        <taxon>Fabales</taxon>
        <taxon>Fabaceae</taxon>
        <taxon>Papilionoideae</taxon>
        <taxon>50 kb inversion clade</taxon>
        <taxon>NPAAA clade</taxon>
        <taxon>Hologalegina</taxon>
        <taxon>IRL clade</taxon>
        <taxon>Trifolieae</taxon>
        <taxon>Trifolium</taxon>
    </lineage>
</organism>
<name>A0A392QBC3_9FABA</name>
<protein>
    <recommendedName>
        <fullName evidence="3">Retrovirus-related Pol polyprotein from transposon RE1</fullName>
    </recommendedName>
</protein>